<evidence type="ECO:0000313" key="9">
    <source>
        <dbReference type="Proteomes" id="UP000051439"/>
    </source>
</evidence>
<dbReference type="GO" id="GO:0000287">
    <property type="term" value="F:magnesium ion binding"/>
    <property type="evidence" value="ECO:0007669"/>
    <property type="project" value="UniProtKB-UniRule"/>
</dbReference>
<dbReference type="PRINTS" id="PR01100">
    <property type="entry name" value="SHIKIMTKNASE"/>
</dbReference>
<evidence type="ECO:0000256" key="2">
    <source>
        <dbReference type="ARBA" id="ARBA00022679"/>
    </source>
</evidence>
<evidence type="ECO:0000256" key="5">
    <source>
        <dbReference type="ARBA" id="ARBA00022840"/>
    </source>
</evidence>
<feature type="binding site" evidence="7">
    <location>
        <position position="14"/>
    </location>
    <ligand>
        <name>Mg(2+)</name>
        <dbReference type="ChEBI" id="CHEBI:18420"/>
    </ligand>
</feature>
<dbReference type="CDD" id="cd00464">
    <property type="entry name" value="SK"/>
    <property type="match status" value="1"/>
</dbReference>
<dbReference type="GO" id="GO:0009423">
    <property type="term" value="P:chorismate biosynthetic process"/>
    <property type="evidence" value="ECO:0007669"/>
    <property type="project" value="UniProtKB-UniRule"/>
</dbReference>
<protein>
    <recommendedName>
        <fullName evidence="7">Shikimate kinase</fullName>
        <shortName evidence="7">SK</shortName>
        <ecNumber evidence="7">2.7.1.71</ecNumber>
    </recommendedName>
</protein>
<comment type="catalytic activity">
    <reaction evidence="7">
        <text>shikimate + ATP = 3-phosphoshikimate + ADP + H(+)</text>
        <dbReference type="Rhea" id="RHEA:13121"/>
        <dbReference type="ChEBI" id="CHEBI:15378"/>
        <dbReference type="ChEBI" id="CHEBI:30616"/>
        <dbReference type="ChEBI" id="CHEBI:36208"/>
        <dbReference type="ChEBI" id="CHEBI:145989"/>
        <dbReference type="ChEBI" id="CHEBI:456216"/>
        <dbReference type="EC" id="2.7.1.71"/>
    </reaction>
</comment>
<gene>
    <name evidence="7" type="primary">aroK</name>
    <name evidence="8" type="ORF">FC98_GL002546</name>
</gene>
<feature type="binding site" evidence="7">
    <location>
        <position position="56"/>
    </location>
    <ligand>
        <name>substrate</name>
    </ligand>
</feature>
<keyword evidence="5 7" id="KW-0067">ATP-binding</keyword>
<proteinExistence type="inferred from homology"/>
<comment type="similarity">
    <text evidence="7">Belongs to the shikimate kinase family.</text>
</comment>
<dbReference type="GO" id="GO:0005524">
    <property type="term" value="F:ATP binding"/>
    <property type="evidence" value="ECO:0007669"/>
    <property type="project" value="UniProtKB-UniRule"/>
</dbReference>
<dbReference type="Proteomes" id="UP000051439">
    <property type="component" value="Unassembled WGS sequence"/>
</dbReference>
<comment type="subcellular location">
    <subcellularLocation>
        <location evidence="7">Cytoplasm</location>
    </subcellularLocation>
</comment>
<evidence type="ECO:0000256" key="1">
    <source>
        <dbReference type="ARBA" id="ARBA00022605"/>
    </source>
</evidence>
<dbReference type="PATRIC" id="fig|1423766.4.peg.2654"/>
<comment type="function">
    <text evidence="7">Catalyzes the specific phosphorylation of the 3-hydroxyl group of shikimic acid using ATP as a cosubstrate.</text>
</comment>
<keyword evidence="4 7" id="KW-0418">Kinase</keyword>
<keyword evidence="7" id="KW-0963">Cytoplasm</keyword>
<dbReference type="GO" id="GO:0009073">
    <property type="term" value="P:aromatic amino acid family biosynthetic process"/>
    <property type="evidence" value="ECO:0007669"/>
    <property type="project" value="UniProtKB-KW"/>
</dbReference>
<dbReference type="EC" id="2.7.1.71" evidence="7"/>
<keyword evidence="7" id="KW-0479">Metal-binding</keyword>
<keyword evidence="3 7" id="KW-0547">Nucleotide-binding</keyword>
<evidence type="ECO:0000313" key="8">
    <source>
        <dbReference type="EMBL" id="KRL22411.1"/>
    </source>
</evidence>
<comment type="pathway">
    <text evidence="7">Metabolic intermediate biosynthesis; chorismate biosynthesis; chorismate from D-erythrose 4-phosphate and phosphoenolpyruvate: step 5/7.</text>
</comment>
<comment type="subunit">
    <text evidence="7">Monomer.</text>
</comment>
<dbReference type="UniPathway" id="UPA00053">
    <property type="reaction ID" value="UER00088"/>
</dbReference>
<comment type="cofactor">
    <cofactor evidence="7">
        <name>Mg(2+)</name>
        <dbReference type="ChEBI" id="CHEBI:18420"/>
    </cofactor>
    <text evidence="7">Binds 1 Mg(2+) ion per subunit.</text>
</comment>
<dbReference type="GO" id="GO:0008652">
    <property type="term" value="P:amino acid biosynthetic process"/>
    <property type="evidence" value="ECO:0007669"/>
    <property type="project" value="UniProtKB-KW"/>
</dbReference>
<keyword evidence="6 7" id="KW-0057">Aromatic amino acid biosynthesis</keyword>
<dbReference type="HAMAP" id="MF_00109">
    <property type="entry name" value="Shikimate_kinase"/>
    <property type="match status" value="1"/>
</dbReference>
<evidence type="ECO:0000256" key="4">
    <source>
        <dbReference type="ARBA" id="ARBA00022777"/>
    </source>
</evidence>
<dbReference type="Gene3D" id="3.40.50.300">
    <property type="entry name" value="P-loop containing nucleotide triphosphate hydrolases"/>
    <property type="match status" value="1"/>
</dbReference>
<dbReference type="InterPro" id="IPR031322">
    <property type="entry name" value="Shikimate/glucono_kinase"/>
</dbReference>
<sequence>MKAILVGFMGSGKTTVGQLLAQKLNVQYHDLDDIIIEMAGKSIQQIFDDSGEAGFRQLEHAALMQSLNQEGILGTGGGTPIQDANFELLRSRDVPVILLDVLPETIMKRLSNDTNRPLARKLGVSGLITLKGERDDRYEQVSDFRIATDDLTPLEVVAAVINKLVVEH</sequence>
<keyword evidence="7" id="KW-0460">Magnesium</keyword>
<dbReference type="GO" id="GO:0005829">
    <property type="term" value="C:cytosol"/>
    <property type="evidence" value="ECO:0007669"/>
    <property type="project" value="TreeGrafter"/>
</dbReference>
<feature type="binding site" evidence="7">
    <location>
        <position position="134"/>
    </location>
    <ligand>
        <name>substrate</name>
    </ligand>
</feature>
<feature type="binding site" evidence="7">
    <location>
        <position position="77"/>
    </location>
    <ligand>
        <name>substrate</name>
    </ligand>
</feature>
<dbReference type="PANTHER" id="PTHR21087">
    <property type="entry name" value="SHIKIMATE KINASE"/>
    <property type="match status" value="1"/>
</dbReference>
<dbReference type="AlphaFoldDB" id="A0A0R1P0H9"/>
<dbReference type="InterPro" id="IPR027417">
    <property type="entry name" value="P-loop_NTPase"/>
</dbReference>
<comment type="caution">
    <text evidence="7">Lacks conserved residue(s) required for the propagation of feature annotation.</text>
</comment>
<dbReference type="InterPro" id="IPR000623">
    <property type="entry name" value="Shikimate_kinase/TSH1"/>
</dbReference>
<name>A0A0R1P0H9_9LACO</name>
<dbReference type="GO" id="GO:0004765">
    <property type="term" value="F:shikimate kinase activity"/>
    <property type="evidence" value="ECO:0007669"/>
    <property type="project" value="UniProtKB-UniRule"/>
</dbReference>
<dbReference type="EMBL" id="AZEB01000007">
    <property type="protein sequence ID" value="KRL22411.1"/>
    <property type="molecule type" value="Genomic_DNA"/>
</dbReference>
<evidence type="ECO:0000256" key="6">
    <source>
        <dbReference type="ARBA" id="ARBA00023141"/>
    </source>
</evidence>
<organism evidence="8 9">
    <name type="scientific">Lentilactobacillus kisonensis DSM 19906 = JCM 15041</name>
    <dbReference type="NCBI Taxonomy" id="1423766"/>
    <lineage>
        <taxon>Bacteria</taxon>
        <taxon>Bacillati</taxon>
        <taxon>Bacillota</taxon>
        <taxon>Bacilli</taxon>
        <taxon>Lactobacillales</taxon>
        <taxon>Lactobacillaceae</taxon>
        <taxon>Lentilactobacillus</taxon>
    </lineage>
</organism>
<feature type="binding site" evidence="7">
    <location>
        <begin position="10"/>
        <end position="15"/>
    </location>
    <ligand>
        <name>ATP</name>
        <dbReference type="ChEBI" id="CHEBI:30616"/>
    </ligand>
</feature>
<keyword evidence="1 7" id="KW-0028">Amino-acid biosynthesis</keyword>
<feature type="binding site" evidence="7">
    <location>
        <position position="116"/>
    </location>
    <ligand>
        <name>ATP</name>
        <dbReference type="ChEBI" id="CHEBI:30616"/>
    </ligand>
</feature>
<dbReference type="SUPFAM" id="SSF52540">
    <property type="entry name" value="P-loop containing nucleoside triphosphate hydrolases"/>
    <property type="match status" value="1"/>
</dbReference>
<accession>A0A0R1P0H9</accession>
<keyword evidence="2 7" id="KW-0808">Transferase</keyword>
<dbReference type="PANTHER" id="PTHR21087:SF16">
    <property type="entry name" value="SHIKIMATE KINASE 1, CHLOROPLASTIC"/>
    <property type="match status" value="1"/>
</dbReference>
<dbReference type="RefSeq" id="WP_056949286.1">
    <property type="nucleotide sequence ID" value="NZ_AZEB01000007.1"/>
</dbReference>
<dbReference type="Pfam" id="PF01202">
    <property type="entry name" value="SKI"/>
    <property type="match status" value="1"/>
</dbReference>
<feature type="binding site" evidence="7">
    <location>
        <position position="32"/>
    </location>
    <ligand>
        <name>substrate</name>
    </ligand>
</feature>
<comment type="caution">
    <text evidence="8">The sequence shown here is derived from an EMBL/GenBank/DDBJ whole genome shotgun (WGS) entry which is preliminary data.</text>
</comment>
<reference evidence="8 9" key="1">
    <citation type="journal article" date="2015" name="Genome Announc.">
        <title>Expanding the biotechnology potential of lactobacilli through comparative genomics of 213 strains and associated genera.</title>
        <authorList>
            <person name="Sun Z."/>
            <person name="Harris H.M."/>
            <person name="McCann A."/>
            <person name="Guo C."/>
            <person name="Argimon S."/>
            <person name="Zhang W."/>
            <person name="Yang X."/>
            <person name="Jeffery I.B."/>
            <person name="Cooney J.C."/>
            <person name="Kagawa T.F."/>
            <person name="Liu W."/>
            <person name="Song Y."/>
            <person name="Salvetti E."/>
            <person name="Wrobel A."/>
            <person name="Rasinkangas P."/>
            <person name="Parkhill J."/>
            <person name="Rea M.C."/>
            <person name="O'Sullivan O."/>
            <person name="Ritari J."/>
            <person name="Douillard F.P."/>
            <person name="Paul Ross R."/>
            <person name="Yang R."/>
            <person name="Briner A.E."/>
            <person name="Felis G.E."/>
            <person name="de Vos W.M."/>
            <person name="Barrangou R."/>
            <person name="Klaenhammer T.R."/>
            <person name="Caufield P.W."/>
            <person name="Cui Y."/>
            <person name="Zhang H."/>
            <person name="O'Toole P.W."/>
        </authorList>
    </citation>
    <scope>NUCLEOTIDE SEQUENCE [LARGE SCALE GENOMIC DNA]</scope>
    <source>
        <strain evidence="8 9">DSM 19906</strain>
    </source>
</reference>
<keyword evidence="9" id="KW-1185">Reference proteome</keyword>
<evidence type="ECO:0000256" key="7">
    <source>
        <dbReference type="HAMAP-Rule" id="MF_00109"/>
    </source>
</evidence>
<evidence type="ECO:0000256" key="3">
    <source>
        <dbReference type="ARBA" id="ARBA00022741"/>
    </source>
</evidence>